<dbReference type="GO" id="GO:0016491">
    <property type="term" value="F:oxidoreductase activity"/>
    <property type="evidence" value="ECO:0007669"/>
    <property type="project" value="UniProtKB-KW"/>
</dbReference>
<reference evidence="3 4" key="1">
    <citation type="submission" date="2020-08" db="EMBL/GenBank/DDBJ databases">
        <title>The Agave Microbiome: Exploring the role of microbial communities in plant adaptations to desert environments.</title>
        <authorList>
            <person name="Partida-Martinez L.P."/>
        </authorList>
    </citation>
    <scope>NUCLEOTIDE SEQUENCE [LARGE SCALE GENOMIC DNA]</scope>
    <source>
        <strain evidence="3 4">AS2.23</strain>
    </source>
</reference>
<dbReference type="AlphaFoldDB" id="A0A7W4TR73"/>
<organism evidence="3 4">
    <name type="scientific">Kineococcus radiotolerans</name>
    <dbReference type="NCBI Taxonomy" id="131568"/>
    <lineage>
        <taxon>Bacteria</taxon>
        <taxon>Bacillati</taxon>
        <taxon>Actinomycetota</taxon>
        <taxon>Actinomycetes</taxon>
        <taxon>Kineosporiales</taxon>
        <taxon>Kineosporiaceae</taxon>
        <taxon>Kineococcus</taxon>
    </lineage>
</organism>
<dbReference type="InterPro" id="IPR036812">
    <property type="entry name" value="NAD(P)_OxRdtase_dom_sf"/>
</dbReference>
<evidence type="ECO:0000256" key="1">
    <source>
        <dbReference type="ARBA" id="ARBA00023002"/>
    </source>
</evidence>
<dbReference type="EMBL" id="JACHVY010000010">
    <property type="protein sequence ID" value="MBB2903564.1"/>
    <property type="molecule type" value="Genomic_DNA"/>
</dbReference>
<evidence type="ECO:0000259" key="2">
    <source>
        <dbReference type="Pfam" id="PF00248"/>
    </source>
</evidence>
<dbReference type="Proteomes" id="UP000533269">
    <property type="component" value="Unassembled WGS sequence"/>
</dbReference>
<feature type="domain" description="NADP-dependent oxidoreductase" evidence="2">
    <location>
        <begin position="25"/>
        <end position="321"/>
    </location>
</feature>
<dbReference type="InterPro" id="IPR023210">
    <property type="entry name" value="NADP_OxRdtase_dom"/>
</dbReference>
<dbReference type="PANTHER" id="PTHR43364">
    <property type="entry name" value="NADH-SPECIFIC METHYLGLYOXAL REDUCTASE-RELATED"/>
    <property type="match status" value="1"/>
</dbReference>
<dbReference type="SUPFAM" id="SSF51430">
    <property type="entry name" value="NAD(P)-linked oxidoreductase"/>
    <property type="match status" value="1"/>
</dbReference>
<comment type="caution">
    <text evidence="3">The sequence shown here is derived from an EMBL/GenBank/DDBJ whole genome shotgun (WGS) entry which is preliminary data.</text>
</comment>
<name>A0A7W4TR73_KINRA</name>
<dbReference type="PANTHER" id="PTHR43364:SF4">
    <property type="entry name" value="NAD(P)-LINKED OXIDOREDUCTASE SUPERFAMILY PROTEIN"/>
    <property type="match status" value="1"/>
</dbReference>
<dbReference type="GO" id="GO:0005829">
    <property type="term" value="C:cytosol"/>
    <property type="evidence" value="ECO:0007669"/>
    <property type="project" value="TreeGrafter"/>
</dbReference>
<accession>A0A7W4TR73</accession>
<evidence type="ECO:0000313" key="3">
    <source>
        <dbReference type="EMBL" id="MBB2903564.1"/>
    </source>
</evidence>
<dbReference type="Gene3D" id="3.20.20.100">
    <property type="entry name" value="NADP-dependent oxidoreductase domain"/>
    <property type="match status" value="1"/>
</dbReference>
<gene>
    <name evidence="3" type="ORF">FHR75_004407</name>
</gene>
<dbReference type="RefSeq" id="WP_221184301.1">
    <property type="nucleotide sequence ID" value="NZ_JACHVY010000010.1"/>
</dbReference>
<dbReference type="Pfam" id="PF00248">
    <property type="entry name" value="Aldo_ket_red"/>
    <property type="match status" value="1"/>
</dbReference>
<protein>
    <submittedName>
        <fullName evidence="3">Aryl-alcohol dehydrogenase-like predicted oxidoreductase</fullName>
    </submittedName>
</protein>
<evidence type="ECO:0000313" key="4">
    <source>
        <dbReference type="Proteomes" id="UP000533269"/>
    </source>
</evidence>
<proteinExistence type="predicted"/>
<keyword evidence="1" id="KW-0560">Oxidoreductase</keyword>
<reference evidence="3 4" key="2">
    <citation type="submission" date="2020-08" db="EMBL/GenBank/DDBJ databases">
        <authorList>
            <person name="Partida-Martinez L."/>
            <person name="Huntemann M."/>
            <person name="Clum A."/>
            <person name="Wang J."/>
            <person name="Palaniappan K."/>
            <person name="Ritter S."/>
            <person name="Chen I.-M."/>
            <person name="Stamatis D."/>
            <person name="Reddy T."/>
            <person name="O'Malley R."/>
            <person name="Daum C."/>
            <person name="Shapiro N."/>
            <person name="Ivanova N."/>
            <person name="Kyrpides N."/>
            <person name="Woyke T."/>
        </authorList>
    </citation>
    <scope>NUCLEOTIDE SEQUENCE [LARGE SCALE GENOMIC DNA]</scope>
    <source>
        <strain evidence="3 4">AS2.23</strain>
    </source>
</reference>
<sequence>MPSTLPTRRLGSTDMEITRVGFGSLAMGGSQWVSGRGEQSETDSLTSARAAIEAGVNWIDTAPVYGRGLAEELLGSVLRDFPAEDRPLVFTKAGLGWDDDDPRGEPTRTGDPARIRAEVDDSLRRLGVERIDLYQMHWPPLDDHGIEDYWPVFAELRTAGKVRAIGLSNHNVAELHAAEQIAHVDSMQPPLSALTRDALADVVPAALANGTGVLAYAPMESGLLTGGFTAERAARLSDTDWRRTSPEHTGAGLQRNLQVVQAMTDVAHAHGVSTSAVAVAWTLAFDGVSAAIVGARTPRQVRDWIAAAHLDLTTEDLELIALAIESSGAGTGPARVQVSA</sequence>
<dbReference type="InterPro" id="IPR050523">
    <property type="entry name" value="AKR_Detox_Biosynth"/>
</dbReference>